<dbReference type="Gene3D" id="2.60.40.10">
    <property type="entry name" value="Immunoglobulins"/>
    <property type="match status" value="11"/>
</dbReference>
<dbReference type="InterPro" id="IPR036116">
    <property type="entry name" value="FN3_sf"/>
</dbReference>
<protein>
    <submittedName>
        <fullName evidence="7">Oidioi.mRNA.OKI2018_I69.PAR.g10386.t1.cds</fullName>
    </submittedName>
</protein>
<feature type="region of interest" description="Disordered" evidence="4">
    <location>
        <begin position="1"/>
        <end position="30"/>
    </location>
</feature>
<feature type="domain" description="Ig-like" evidence="5">
    <location>
        <begin position="1187"/>
        <end position="1267"/>
    </location>
</feature>
<feature type="domain" description="Ig-like" evidence="5">
    <location>
        <begin position="1391"/>
        <end position="1470"/>
    </location>
</feature>
<keyword evidence="1" id="KW-0677">Repeat</keyword>
<name>A0ABN7RUK5_OIKDI</name>
<feature type="domain" description="Fibronectin type-III" evidence="6">
    <location>
        <begin position="472"/>
        <end position="570"/>
    </location>
</feature>
<dbReference type="InterPro" id="IPR003598">
    <property type="entry name" value="Ig_sub2"/>
</dbReference>
<dbReference type="InterPro" id="IPR003599">
    <property type="entry name" value="Ig_sub"/>
</dbReference>
<keyword evidence="3" id="KW-0175">Coiled coil</keyword>
<dbReference type="SUPFAM" id="SSF48726">
    <property type="entry name" value="Immunoglobulin"/>
    <property type="match status" value="6"/>
</dbReference>
<keyword evidence="2" id="KW-0393">Immunoglobulin domain</keyword>
<gene>
    <name evidence="7" type="ORF">OKIOD_LOCUS1944</name>
</gene>
<dbReference type="EMBL" id="OU015568">
    <property type="protein sequence ID" value="CAG5083474.1"/>
    <property type="molecule type" value="Genomic_DNA"/>
</dbReference>
<feature type="compositionally biased region" description="Acidic residues" evidence="4">
    <location>
        <begin position="703"/>
        <end position="718"/>
    </location>
</feature>
<dbReference type="InterPro" id="IPR013098">
    <property type="entry name" value="Ig_I-set"/>
</dbReference>
<feature type="compositionally biased region" description="Basic and acidic residues" evidence="4">
    <location>
        <begin position="141"/>
        <end position="150"/>
    </location>
</feature>
<evidence type="ECO:0000256" key="2">
    <source>
        <dbReference type="ARBA" id="ARBA00023319"/>
    </source>
</evidence>
<dbReference type="PANTHER" id="PTHR13817">
    <property type="entry name" value="TITIN"/>
    <property type="match status" value="1"/>
</dbReference>
<accession>A0ABN7RUK5</accession>
<feature type="coiled-coil region" evidence="3">
    <location>
        <begin position="1058"/>
        <end position="1092"/>
    </location>
</feature>
<feature type="domain" description="Fibronectin type-III" evidence="6">
    <location>
        <begin position="957"/>
        <end position="1055"/>
    </location>
</feature>
<dbReference type="InterPro" id="IPR003961">
    <property type="entry name" value="FN3_dom"/>
</dbReference>
<feature type="region of interest" description="Disordered" evidence="4">
    <location>
        <begin position="703"/>
        <end position="722"/>
    </location>
</feature>
<evidence type="ECO:0000256" key="1">
    <source>
        <dbReference type="ARBA" id="ARBA00022737"/>
    </source>
</evidence>
<reference evidence="7 8" key="1">
    <citation type="submission" date="2021-04" db="EMBL/GenBank/DDBJ databases">
        <authorList>
            <person name="Bliznina A."/>
        </authorList>
    </citation>
    <scope>NUCLEOTIDE SEQUENCE [LARGE SCALE GENOMIC DNA]</scope>
</reference>
<feature type="region of interest" description="Disordered" evidence="4">
    <location>
        <begin position="199"/>
        <end position="225"/>
    </location>
</feature>
<dbReference type="InterPro" id="IPR036179">
    <property type="entry name" value="Ig-like_dom_sf"/>
</dbReference>
<dbReference type="Pfam" id="PF07679">
    <property type="entry name" value="I-set"/>
    <property type="match status" value="3"/>
</dbReference>
<dbReference type="InterPro" id="IPR013783">
    <property type="entry name" value="Ig-like_fold"/>
</dbReference>
<dbReference type="SUPFAM" id="SSF49265">
    <property type="entry name" value="Fibronectin type III"/>
    <property type="match status" value="3"/>
</dbReference>
<feature type="compositionally biased region" description="Acidic residues" evidence="4">
    <location>
        <begin position="1540"/>
        <end position="1558"/>
    </location>
</feature>
<feature type="domain" description="Fibronectin type-III" evidence="6">
    <location>
        <begin position="607"/>
        <end position="701"/>
    </location>
</feature>
<feature type="domain" description="Fibronectin type-III" evidence="6">
    <location>
        <begin position="751"/>
        <end position="849"/>
    </location>
</feature>
<dbReference type="SMART" id="SM00060">
    <property type="entry name" value="FN3"/>
    <property type="match status" value="5"/>
</dbReference>
<feature type="domain" description="Ig-like" evidence="5">
    <location>
        <begin position="373"/>
        <end position="457"/>
    </location>
</feature>
<feature type="compositionally biased region" description="Acidic residues" evidence="4">
    <location>
        <begin position="1590"/>
        <end position="1602"/>
    </location>
</feature>
<dbReference type="InterPro" id="IPR007110">
    <property type="entry name" value="Ig-like_dom"/>
</dbReference>
<feature type="compositionally biased region" description="Low complexity" evidence="4">
    <location>
        <begin position="1559"/>
        <end position="1589"/>
    </location>
</feature>
<evidence type="ECO:0000313" key="7">
    <source>
        <dbReference type="EMBL" id="CAG5083474.1"/>
    </source>
</evidence>
<dbReference type="SMART" id="SM00408">
    <property type="entry name" value="IGc2"/>
    <property type="match status" value="3"/>
</dbReference>
<organism evidence="7 8">
    <name type="scientific">Oikopleura dioica</name>
    <name type="common">Tunicate</name>
    <dbReference type="NCBI Taxonomy" id="34765"/>
    <lineage>
        <taxon>Eukaryota</taxon>
        <taxon>Metazoa</taxon>
        <taxon>Chordata</taxon>
        <taxon>Tunicata</taxon>
        <taxon>Appendicularia</taxon>
        <taxon>Copelata</taxon>
        <taxon>Oikopleuridae</taxon>
        <taxon>Oikopleura</taxon>
    </lineage>
</organism>
<dbReference type="PRINTS" id="PR00014">
    <property type="entry name" value="FNTYPEIII"/>
</dbReference>
<proteinExistence type="predicted"/>
<feature type="domain" description="Fibronectin type-III" evidence="6">
    <location>
        <begin position="860"/>
        <end position="955"/>
    </location>
</feature>
<dbReference type="PANTHER" id="PTHR13817:SF151">
    <property type="entry name" value="TITIN"/>
    <property type="match status" value="1"/>
</dbReference>
<dbReference type="InterPro" id="IPR050964">
    <property type="entry name" value="Striated_Muscle_Regulatory"/>
</dbReference>
<evidence type="ECO:0000259" key="5">
    <source>
        <dbReference type="PROSITE" id="PS50835"/>
    </source>
</evidence>
<sequence>MPRQFGSLTPAKGGVIDYKKRDHSSRAAAQDRRFGETTIAGAGAFDSKAPMSIVSLPLNLRGSAARAVPVEGTADIGSDGVVDIRLKGSLGAFQSQDRAASRAAEALEPVVPHYLNITQQYNRPKSSEPGQKFYTWAGKGKTPEPTRLGRYDIPTGNSNVIPDLAEHQGDIKDVASYIANRKAYPSYDEEDTKPTQYKMRTRRRKAEGAGSEGPLAKDQPAAEPKEDALYEPVTIKYLAPKPPVFEHGIRSHTIWENMTVKFTCRVDGRPTPSVTWYHNMIPIQPELHAAGKYKITERNGVNTLEVSRCQIADAGTYRVSVQNFKGELSSYATLVVKRYDGGRYGYYDIKSGYNIKKPTDYPDVQELNVPGYPRFATKLYNQSVWEGDAITFACHVEGKPPPNVFWTLNGKSIETEPERVRVSFDGIKATVSILRAFTDYEGEWCCRAYNSCGAAVSKMFLYVRGRHGPPSAPTNLDVVETTRDHIMLTWKRPGYIGHFGGAEVDGYIIEYAAAGSALWTQLSTKLISLMRYPVTGLEEGTAYFFRVRSVNRWGKSQWCKAIGPVACRDTGAARCAAEIAEDKFSLMPPEAGDIQVYEEEEPAVPEIPENVRVHSTTLDGTICVAFDAVEGDVDGYFVEYALAKKNEWSTFNSAPIKVAGEPYPISGLELGKQFQFRVRAKNHYGFSESSLPTEIVWCGEPQEVEDEEQDEEREDSGSDEAQVISADAPKCYSVCTDGTDFEGRYRGPPTPPRSVNWAKATREYVEVTWAPPGKSGGEQVAYYLEKQKLGSGVWEFCNEKAIAMNHYIVNELDMGEKYIFRVRAVNSKGSSGFSEPSEPVIAYDGIRPPAWYGNALSFFRVSRFDGKPDVTKTSVKVSWDEPQRDGGAPIIGYYLEVREYGGKWKQVNNKAFTQRHFTVDGLTPQRYYQFRVKAANIVGCGAYINLPGRVWTDDPAAPGPADWLEFTGIGEDWVELKWEASKDLGDGDFKGYVVEKCKEGTDLWIPVNSPEMAADCKYKVNGLVPGQTYFFRVRGVSTVGEGVPSNPSCYATPGVDTLQDLIDRQNAMYAERRRLEELERQRLRDLEELERQMPFLREIQDQWMNTGDRAFFLCEVKDQTTEVDWYLGNWKETKIEPTGKFHIISAGRIRMLIIDKVTNEDPCIVHCVCRYNGFCSTADLCVDGIAPVRFVKYFGDTFANKGDTVVLHCNLSKHCAVVKWKKITAQGEIEITEEDIKDGKYEVVSQGGARSLIIHDIQYEDIAQYYCGGFGGEITANVCVDGMVPIFFDKYIEDEIDVPYTAEYVEFRCVVKLNPVNMWAQPHFQWFLNGEELDPDNERVEIVSVGCVRSLRLYCPRYQDSGEVTAYNPGGQCTAKLEVQPPPPPPPPPMPPMEDMVLNFRQPVIPEQLVGGCRLFCVISNLSEDTSVSWLKNAKPLKQADKYEVEITPSTGVVALTINPLTEMDMGRYTASFTTPLGMFDTKVHYDFTGSSFDSIFYASQKLKEEEENREALLDAARQRELAEQQAALQAEIDAANTEADAEAEGESGEVPGIEEAEAAPAEEASPAEEAAPAEDAAPVEEAAPAAEEVAQEEAAVEQAAE</sequence>
<dbReference type="PROSITE" id="PS50853">
    <property type="entry name" value="FN3"/>
    <property type="match status" value="5"/>
</dbReference>
<dbReference type="PROSITE" id="PS50835">
    <property type="entry name" value="IG_LIKE"/>
    <property type="match status" value="4"/>
</dbReference>
<evidence type="ECO:0000313" key="8">
    <source>
        <dbReference type="Proteomes" id="UP001158576"/>
    </source>
</evidence>
<evidence type="ECO:0000256" key="3">
    <source>
        <dbReference type="SAM" id="Coils"/>
    </source>
</evidence>
<dbReference type="CDD" id="cd00063">
    <property type="entry name" value="FN3"/>
    <property type="match status" value="5"/>
</dbReference>
<evidence type="ECO:0000259" key="6">
    <source>
        <dbReference type="PROSITE" id="PS50853"/>
    </source>
</evidence>
<dbReference type="Pfam" id="PF00041">
    <property type="entry name" value="fn3"/>
    <property type="match status" value="5"/>
</dbReference>
<feature type="region of interest" description="Disordered" evidence="4">
    <location>
        <begin position="1534"/>
        <end position="1602"/>
    </location>
</feature>
<feature type="region of interest" description="Disordered" evidence="4">
    <location>
        <begin position="121"/>
        <end position="152"/>
    </location>
</feature>
<dbReference type="SMART" id="SM00409">
    <property type="entry name" value="IG"/>
    <property type="match status" value="4"/>
</dbReference>
<dbReference type="Proteomes" id="UP001158576">
    <property type="component" value="Chromosome PAR"/>
</dbReference>
<keyword evidence="8" id="KW-1185">Reference proteome</keyword>
<feature type="domain" description="Ig-like" evidence="5">
    <location>
        <begin position="242"/>
        <end position="335"/>
    </location>
</feature>
<evidence type="ECO:0000256" key="4">
    <source>
        <dbReference type="SAM" id="MobiDB-lite"/>
    </source>
</evidence>